<keyword evidence="3" id="KW-1003">Cell membrane</keyword>
<evidence type="ECO:0000256" key="14">
    <source>
        <dbReference type="PROSITE-ProRule" id="PRU00289"/>
    </source>
</evidence>
<feature type="domain" description="FtsK" evidence="17">
    <location>
        <begin position="424"/>
        <end position="612"/>
    </location>
</feature>
<dbReference type="InterPro" id="IPR041027">
    <property type="entry name" value="FtsK_alpha"/>
</dbReference>
<dbReference type="Pfam" id="PF13491">
    <property type="entry name" value="FtsK_4TM"/>
    <property type="match status" value="1"/>
</dbReference>
<comment type="subunit">
    <text evidence="13">Homohexamer. Forms a ring that surrounds DNA.</text>
</comment>
<dbReference type="Gene3D" id="3.40.50.300">
    <property type="entry name" value="P-loop containing nucleotide triphosphate hydrolases"/>
    <property type="match status" value="1"/>
</dbReference>
<dbReference type="HOGENOM" id="CLU_001981_9_7_0"/>
<dbReference type="CDD" id="cd01127">
    <property type="entry name" value="TrwB_TraG_TraD_VirD4"/>
    <property type="match status" value="1"/>
</dbReference>
<evidence type="ECO:0000256" key="5">
    <source>
        <dbReference type="ARBA" id="ARBA00022692"/>
    </source>
</evidence>
<dbReference type="InterPro" id="IPR003593">
    <property type="entry name" value="AAA+_ATPase"/>
</dbReference>
<comment type="subcellular location">
    <subcellularLocation>
        <location evidence="1">Cell membrane</location>
        <topology evidence="1">Multi-pass membrane protein</topology>
    </subcellularLocation>
</comment>
<feature type="transmembrane region" description="Helical" evidence="16">
    <location>
        <begin position="73"/>
        <end position="94"/>
    </location>
</feature>
<dbReference type="InterPro" id="IPR002543">
    <property type="entry name" value="FtsK_dom"/>
</dbReference>
<feature type="binding site" evidence="14">
    <location>
        <begin position="441"/>
        <end position="448"/>
    </location>
    <ligand>
        <name>ATP</name>
        <dbReference type="ChEBI" id="CHEBI:30616"/>
    </ligand>
</feature>
<feature type="compositionally biased region" description="Basic and acidic residues" evidence="15">
    <location>
        <begin position="664"/>
        <end position="674"/>
    </location>
</feature>
<dbReference type="OrthoDB" id="9807790at2"/>
<evidence type="ECO:0000256" key="12">
    <source>
        <dbReference type="ARBA" id="ARBA00023306"/>
    </source>
</evidence>
<dbReference type="Gene3D" id="1.10.10.10">
    <property type="entry name" value="Winged helix-like DNA-binding domain superfamily/Winged helix DNA-binding domain"/>
    <property type="match status" value="1"/>
</dbReference>
<dbReference type="PANTHER" id="PTHR22683">
    <property type="entry name" value="SPORULATION PROTEIN RELATED"/>
    <property type="match status" value="1"/>
</dbReference>
<gene>
    <name evidence="18" type="ORF">Y981_03975</name>
</gene>
<evidence type="ECO:0000256" key="13">
    <source>
        <dbReference type="ARBA" id="ARBA00025923"/>
    </source>
</evidence>
<dbReference type="InterPro" id="IPR050206">
    <property type="entry name" value="FtsK/SpoIIIE/SftA"/>
</dbReference>
<feature type="transmembrane region" description="Helical" evidence="16">
    <location>
        <begin position="22"/>
        <end position="41"/>
    </location>
</feature>
<dbReference type="InterPro" id="IPR018541">
    <property type="entry name" value="Ftsk_gamma"/>
</dbReference>
<feature type="compositionally biased region" description="Low complexity" evidence="15">
    <location>
        <begin position="194"/>
        <end position="209"/>
    </location>
</feature>
<evidence type="ECO:0000256" key="10">
    <source>
        <dbReference type="ARBA" id="ARBA00023125"/>
    </source>
</evidence>
<dbReference type="Pfam" id="PF17854">
    <property type="entry name" value="FtsK_alpha"/>
    <property type="match status" value="1"/>
</dbReference>
<reference evidence="19" key="1">
    <citation type="submission" date="2014-02" db="EMBL/GenBank/DDBJ databases">
        <title>Complete genome sequence and comparative genomic analysis of the nitrogen-fixing bacterium Leptospirillum ferriphilum YSK.</title>
        <authorList>
            <person name="Guo X."/>
            <person name="Yin H."/>
            <person name="Liang Y."/>
            <person name="Hu Q."/>
            <person name="Ma L."/>
            <person name="Xiao Y."/>
            <person name="Zhang X."/>
            <person name="Qiu G."/>
            <person name="Liu X."/>
        </authorList>
    </citation>
    <scope>NUCLEOTIDE SEQUENCE [LARGE SCALE GENOMIC DNA]</scope>
    <source>
        <strain evidence="19">YSK</strain>
    </source>
</reference>
<keyword evidence="9 16" id="KW-1133">Transmembrane helix</keyword>
<dbReference type="PROSITE" id="PS50901">
    <property type="entry name" value="FTSK"/>
    <property type="match status" value="1"/>
</dbReference>
<evidence type="ECO:0000256" key="11">
    <source>
        <dbReference type="ARBA" id="ARBA00023136"/>
    </source>
</evidence>
<evidence type="ECO:0000256" key="4">
    <source>
        <dbReference type="ARBA" id="ARBA00022618"/>
    </source>
</evidence>
<dbReference type="Proteomes" id="UP000027059">
    <property type="component" value="Chromosome"/>
</dbReference>
<keyword evidence="6 14" id="KW-0547">Nucleotide-binding</keyword>
<evidence type="ECO:0000256" key="6">
    <source>
        <dbReference type="ARBA" id="ARBA00022741"/>
    </source>
</evidence>
<dbReference type="GO" id="GO:0051301">
    <property type="term" value="P:cell division"/>
    <property type="evidence" value="ECO:0007669"/>
    <property type="project" value="UniProtKB-KW"/>
</dbReference>
<dbReference type="Gene3D" id="3.30.980.40">
    <property type="match status" value="1"/>
</dbReference>
<evidence type="ECO:0000256" key="2">
    <source>
        <dbReference type="ARBA" id="ARBA00006474"/>
    </source>
</evidence>
<dbReference type="InterPro" id="IPR027417">
    <property type="entry name" value="P-loop_NTPase"/>
</dbReference>
<name>A0A059XT63_9BACT</name>
<evidence type="ECO:0000256" key="15">
    <source>
        <dbReference type="SAM" id="MobiDB-lite"/>
    </source>
</evidence>
<dbReference type="SMART" id="SM00843">
    <property type="entry name" value="Ftsk_gamma"/>
    <property type="match status" value="1"/>
</dbReference>
<accession>A0A059XT63</accession>
<dbReference type="SMART" id="SM00382">
    <property type="entry name" value="AAA"/>
    <property type="match status" value="1"/>
</dbReference>
<feature type="compositionally biased region" description="Basic and acidic residues" evidence="15">
    <location>
        <begin position="745"/>
        <end position="760"/>
    </location>
</feature>
<dbReference type="EMBL" id="CP007243">
    <property type="protein sequence ID" value="AIA30235.1"/>
    <property type="molecule type" value="Genomic_DNA"/>
</dbReference>
<dbReference type="InterPro" id="IPR036390">
    <property type="entry name" value="WH_DNA-bd_sf"/>
</dbReference>
<dbReference type="PANTHER" id="PTHR22683:SF41">
    <property type="entry name" value="DNA TRANSLOCASE FTSK"/>
    <property type="match status" value="1"/>
</dbReference>
<keyword evidence="5 16" id="KW-0812">Transmembrane</keyword>
<feature type="region of interest" description="Disordered" evidence="15">
    <location>
        <begin position="193"/>
        <end position="308"/>
    </location>
</feature>
<dbReference type="SUPFAM" id="SSF52540">
    <property type="entry name" value="P-loop containing nucleoside triphosphate hydrolases"/>
    <property type="match status" value="1"/>
</dbReference>
<feature type="compositionally biased region" description="Acidic residues" evidence="15">
    <location>
        <begin position="237"/>
        <end position="258"/>
    </location>
</feature>
<keyword evidence="19" id="KW-1185">Reference proteome</keyword>
<comment type="similarity">
    <text evidence="2">Belongs to the FtsK/SpoIIIE/SftA family.</text>
</comment>
<feature type="region of interest" description="Disordered" evidence="15">
    <location>
        <begin position="738"/>
        <end position="760"/>
    </location>
</feature>
<sequence length="760" mass="83218">MTPDPEHLSPTSENHPEKRLGYYLRLTTGTSLLIFLTLALATGHADDPSLFTVSSRAVARNIVGDTGSTVSDFLRMLFGAGAWLPLLFLGQAVWTVAREKSVPLRIYAGWALALIAVPAILSGILPASWTSPYPPGGSTGGFFYGQAVRHLNPAGTYLFYLTLLTLAALTVALPTLHSLEQKLKEKWRLRRISADQSQPPAQGDQAPPGEDSRSLALSPEEVRDLSPSPVPLPKSEEWEEDGEDLEESPDTEEDEGPEETFRSLPPPPARTQNSSRKLSGSSPPPAADFRPPEEVMDPLPPLNEGSSPQFLKETERTLADFFRTYGVPGRMAGCQPGPVVTLFEFHPAPGIKVNRVTGLTNELSLALKVPHIHIQVPIPGKSAVGLEVPNPKRQVVVFREIFQSSSFRSIGSPLALALGKNISGDPVAFDLARMPHLLIAGATGTGKSVCMNVLVTSILMNAGPDEVRFLMIDPKRLEFAPYEGIPHLLGPVVTDPRIAAQKLRILNDEMLRRYDLMKTAGVRNIAEFRKAVPKSEWFPYIVVLIDELADLMLSLKKDVEPQIIRLAQMARASGIHLVLATQRPSAQVLTGLIKANIPTKIAFQVTTQIDSRVILDQGGAELLLGAGDMLMRPPGTDALRRMHGAFISEGEVHRIVESWSRVPPPDDRPLERLSGEFLSGGEESSGEEEIDENDSLYPEAVQLVRRQRKASTSLIQRHFRIGYNRAARLIERMESEGIIGQQEGSRPRTVLDRKESNGPS</sequence>
<keyword evidence="8 14" id="KW-0067">ATP-binding</keyword>
<evidence type="ECO:0000256" key="3">
    <source>
        <dbReference type="ARBA" id="ARBA00022475"/>
    </source>
</evidence>
<dbReference type="InterPro" id="IPR025199">
    <property type="entry name" value="FtsK_4TM"/>
</dbReference>
<dbReference type="GO" id="GO:0005524">
    <property type="term" value="F:ATP binding"/>
    <property type="evidence" value="ECO:0007669"/>
    <property type="project" value="UniProtKB-UniRule"/>
</dbReference>
<dbReference type="AlphaFoldDB" id="A0A059XT63"/>
<feature type="compositionally biased region" description="Acidic residues" evidence="15">
    <location>
        <begin position="684"/>
        <end position="694"/>
    </location>
</feature>
<evidence type="ECO:0000256" key="1">
    <source>
        <dbReference type="ARBA" id="ARBA00004651"/>
    </source>
</evidence>
<evidence type="ECO:0000256" key="8">
    <source>
        <dbReference type="ARBA" id="ARBA00022840"/>
    </source>
</evidence>
<dbReference type="GO" id="GO:0003677">
    <property type="term" value="F:DNA binding"/>
    <property type="evidence" value="ECO:0007669"/>
    <property type="project" value="UniProtKB-KW"/>
</dbReference>
<dbReference type="InterPro" id="IPR036388">
    <property type="entry name" value="WH-like_DNA-bd_sf"/>
</dbReference>
<feature type="transmembrane region" description="Helical" evidence="16">
    <location>
        <begin position="106"/>
        <end position="129"/>
    </location>
</feature>
<evidence type="ECO:0000313" key="19">
    <source>
        <dbReference type="Proteomes" id="UP000027059"/>
    </source>
</evidence>
<feature type="compositionally biased region" description="Polar residues" evidence="15">
    <location>
        <begin position="270"/>
        <end position="281"/>
    </location>
</feature>
<keyword evidence="12" id="KW-0131">Cell cycle</keyword>
<feature type="transmembrane region" description="Helical" evidence="16">
    <location>
        <begin position="157"/>
        <end position="179"/>
    </location>
</feature>
<dbReference type="Pfam" id="PF01580">
    <property type="entry name" value="FtsK_SpoIIIE"/>
    <property type="match status" value="1"/>
</dbReference>
<protein>
    <submittedName>
        <fullName evidence="18">Cell division protein FtsK</fullName>
    </submittedName>
</protein>
<dbReference type="GO" id="GO:0007059">
    <property type="term" value="P:chromosome segregation"/>
    <property type="evidence" value="ECO:0007669"/>
    <property type="project" value="UniProtKB-KW"/>
</dbReference>
<evidence type="ECO:0000313" key="18">
    <source>
        <dbReference type="EMBL" id="AIA30235.1"/>
    </source>
</evidence>
<keyword evidence="10" id="KW-0238">DNA-binding</keyword>
<dbReference type="RefSeq" id="WP_014960651.1">
    <property type="nucleotide sequence ID" value="NZ_CP007243.1"/>
</dbReference>
<feature type="region of interest" description="Disordered" evidence="15">
    <location>
        <begin position="659"/>
        <end position="695"/>
    </location>
</feature>
<evidence type="ECO:0000256" key="9">
    <source>
        <dbReference type="ARBA" id="ARBA00022989"/>
    </source>
</evidence>
<proteinExistence type="inferred from homology"/>
<evidence type="ECO:0000256" key="7">
    <source>
        <dbReference type="ARBA" id="ARBA00022829"/>
    </source>
</evidence>
<keyword evidence="7" id="KW-0159">Chromosome partition</keyword>
<reference evidence="18 19" key="2">
    <citation type="journal article" date="2015" name="Biomed. Res. Int.">
        <title>Effects of Arsenite Resistance on the Growth and Functional Gene Expression of Leptospirillum ferriphilum and Acidithiobacillus thiooxidans in Pure Culture and Coculture.</title>
        <authorList>
            <person name="Jiang H."/>
            <person name="Liang Y."/>
            <person name="Yin H."/>
            <person name="Xiao Y."/>
            <person name="Guo X."/>
            <person name="Xu Y."/>
            <person name="Hu Q."/>
            <person name="Liu H."/>
            <person name="Liu X."/>
        </authorList>
    </citation>
    <scope>NUCLEOTIDE SEQUENCE [LARGE SCALE GENOMIC DNA]</scope>
    <source>
        <strain evidence="18 19">YSK</strain>
    </source>
</reference>
<dbReference type="Pfam" id="PF09397">
    <property type="entry name" value="FtsK_gamma"/>
    <property type="match status" value="1"/>
</dbReference>
<dbReference type="GO" id="GO:0005886">
    <property type="term" value="C:plasma membrane"/>
    <property type="evidence" value="ECO:0007669"/>
    <property type="project" value="UniProtKB-SubCell"/>
</dbReference>
<keyword evidence="11 16" id="KW-0472">Membrane</keyword>
<organism evidence="18 19">
    <name type="scientific">Leptospirillum ferriphilum YSK</name>
    <dbReference type="NCBI Taxonomy" id="1441628"/>
    <lineage>
        <taxon>Bacteria</taxon>
        <taxon>Pseudomonadati</taxon>
        <taxon>Nitrospirota</taxon>
        <taxon>Nitrospiria</taxon>
        <taxon>Nitrospirales</taxon>
        <taxon>Nitrospiraceae</taxon>
        <taxon>Leptospirillum</taxon>
    </lineage>
</organism>
<dbReference type="KEGG" id="lfp:Y981_03975"/>
<evidence type="ECO:0000259" key="17">
    <source>
        <dbReference type="PROSITE" id="PS50901"/>
    </source>
</evidence>
<keyword evidence="4 18" id="KW-0132">Cell division</keyword>
<dbReference type="SUPFAM" id="SSF46785">
    <property type="entry name" value="Winged helix' DNA-binding domain"/>
    <property type="match status" value="1"/>
</dbReference>
<evidence type="ECO:0000256" key="16">
    <source>
        <dbReference type="SAM" id="Phobius"/>
    </source>
</evidence>